<reference evidence="1 2" key="1">
    <citation type="journal article" date="2016" name="Nat. Commun.">
        <title>Extremotolerant tardigrade genome and improved radiotolerance of human cultured cells by tardigrade-unique protein.</title>
        <authorList>
            <person name="Hashimoto T."/>
            <person name="Horikawa D.D."/>
            <person name="Saito Y."/>
            <person name="Kuwahara H."/>
            <person name="Kozuka-Hata H."/>
            <person name="Shin-I T."/>
            <person name="Minakuchi Y."/>
            <person name="Ohishi K."/>
            <person name="Motoyama A."/>
            <person name="Aizu T."/>
            <person name="Enomoto A."/>
            <person name="Kondo K."/>
            <person name="Tanaka S."/>
            <person name="Hara Y."/>
            <person name="Koshikawa S."/>
            <person name="Sagara H."/>
            <person name="Miura T."/>
            <person name="Yokobori S."/>
            <person name="Miyagawa K."/>
            <person name="Suzuki Y."/>
            <person name="Kubo T."/>
            <person name="Oyama M."/>
            <person name="Kohara Y."/>
            <person name="Fujiyama A."/>
            <person name="Arakawa K."/>
            <person name="Katayama T."/>
            <person name="Toyoda A."/>
            <person name="Kunieda T."/>
        </authorList>
    </citation>
    <scope>NUCLEOTIDE SEQUENCE [LARGE SCALE GENOMIC DNA]</scope>
    <source>
        <strain evidence="1 2">YOKOZUNA-1</strain>
    </source>
</reference>
<evidence type="ECO:0000313" key="2">
    <source>
        <dbReference type="Proteomes" id="UP000186922"/>
    </source>
</evidence>
<evidence type="ECO:0000313" key="1">
    <source>
        <dbReference type="EMBL" id="GAU89933.1"/>
    </source>
</evidence>
<accession>A0A1D1UU71</accession>
<dbReference type="AlphaFoldDB" id="A0A1D1UU71"/>
<name>A0A1D1UU71_RAMVA</name>
<dbReference type="EMBL" id="BDGG01000001">
    <property type="protein sequence ID" value="GAU89933.1"/>
    <property type="molecule type" value="Genomic_DNA"/>
</dbReference>
<proteinExistence type="predicted"/>
<sequence>MSSKTHSIYSVKEAKRHVIALERWAGIIRSYAKAVGIPESTLRLWTSGKLPENSKNSAKQIMHPELDVEVYSKYEERLAQLKPTRDFDLQRMALAAAVKLGHWKDGWRSLESDVE</sequence>
<keyword evidence="2" id="KW-1185">Reference proteome</keyword>
<comment type="caution">
    <text evidence="1">The sequence shown here is derived from an EMBL/GenBank/DDBJ whole genome shotgun (WGS) entry which is preliminary data.</text>
</comment>
<dbReference type="OrthoDB" id="125347at2759"/>
<organism evidence="1 2">
    <name type="scientific">Ramazzottius varieornatus</name>
    <name type="common">Water bear</name>
    <name type="synonym">Tardigrade</name>
    <dbReference type="NCBI Taxonomy" id="947166"/>
    <lineage>
        <taxon>Eukaryota</taxon>
        <taxon>Metazoa</taxon>
        <taxon>Ecdysozoa</taxon>
        <taxon>Tardigrada</taxon>
        <taxon>Eutardigrada</taxon>
        <taxon>Parachela</taxon>
        <taxon>Hypsibioidea</taxon>
        <taxon>Ramazzottiidae</taxon>
        <taxon>Ramazzottius</taxon>
    </lineage>
</organism>
<protein>
    <submittedName>
        <fullName evidence="1">Uncharacterized protein</fullName>
    </submittedName>
</protein>
<dbReference type="Proteomes" id="UP000186922">
    <property type="component" value="Unassembled WGS sequence"/>
</dbReference>
<gene>
    <name evidence="1" type="primary">RvY_02425-1</name>
    <name evidence="1" type="synonym">RvY_02425.1</name>
    <name evidence="1" type="ORF">RvY_02425</name>
</gene>